<keyword evidence="3" id="KW-1185">Reference proteome</keyword>
<keyword evidence="1" id="KW-0732">Signal</keyword>
<gene>
    <name evidence="2" type="ORF">GGR93_002640</name>
</gene>
<organism evidence="2 3">
    <name type="scientific">Sulfitobacter noctilucicola</name>
    <dbReference type="NCBI Taxonomy" id="1342301"/>
    <lineage>
        <taxon>Bacteria</taxon>
        <taxon>Pseudomonadati</taxon>
        <taxon>Pseudomonadota</taxon>
        <taxon>Alphaproteobacteria</taxon>
        <taxon>Rhodobacterales</taxon>
        <taxon>Roseobacteraceae</taxon>
        <taxon>Sulfitobacter</taxon>
    </lineage>
</organism>
<dbReference type="PROSITE" id="PS51257">
    <property type="entry name" value="PROKAR_LIPOPROTEIN"/>
    <property type="match status" value="1"/>
</dbReference>
<dbReference type="Proteomes" id="UP000565745">
    <property type="component" value="Unassembled WGS sequence"/>
</dbReference>
<feature type="chain" id="PRO_5030667744" evidence="1">
    <location>
        <begin position="23"/>
        <end position="321"/>
    </location>
</feature>
<proteinExistence type="predicted"/>
<name>A0A7W6M9X8_9RHOB</name>
<sequence>MLKAGVLLSAVLLVAACGDPLAELPRFSDVEVADTDPIAAALPSEDEVAREGFFGTAATAQQSPDQPLVDPVVTAPEQKRGLFGRLRGAMAQNTKPSGGADETLSAVEFEAAKSAESVATSEQTVLLERPAELSPLKASSRGGFFSRLTSNQPAPTAKSNLVEVEYGAVVPYGEMARSCASKRKPLGKKVHTTSSSGHTLYDSNPASTGMRTFYILGFDDGCPRQLTAAQVHLGEPSFYEQLHYGPAGQHLAVGATDKAYESVKGRVCGARKGKPCGSKMKRLERTTFFVNSYERLNENRRWSEQLVHDGQVVASSMKSNG</sequence>
<dbReference type="OrthoDB" id="7865311at2"/>
<dbReference type="AlphaFoldDB" id="A0A7W6M9X8"/>
<reference evidence="2 3" key="1">
    <citation type="submission" date="2020-08" db="EMBL/GenBank/DDBJ databases">
        <title>Genomic Encyclopedia of Type Strains, Phase IV (KMG-IV): sequencing the most valuable type-strain genomes for metagenomic binning, comparative biology and taxonomic classification.</title>
        <authorList>
            <person name="Goeker M."/>
        </authorList>
    </citation>
    <scope>NUCLEOTIDE SEQUENCE [LARGE SCALE GENOMIC DNA]</scope>
    <source>
        <strain evidence="2 3">DSM 101015</strain>
    </source>
</reference>
<accession>A0A7W6M9X8</accession>
<feature type="signal peptide" evidence="1">
    <location>
        <begin position="1"/>
        <end position="22"/>
    </location>
</feature>
<evidence type="ECO:0000313" key="3">
    <source>
        <dbReference type="Proteomes" id="UP000565745"/>
    </source>
</evidence>
<evidence type="ECO:0000256" key="1">
    <source>
        <dbReference type="SAM" id="SignalP"/>
    </source>
</evidence>
<dbReference type="RefSeq" id="WP_025056040.1">
    <property type="nucleotide sequence ID" value="NZ_JACIFU010000003.1"/>
</dbReference>
<comment type="caution">
    <text evidence="2">The sequence shown here is derived from an EMBL/GenBank/DDBJ whole genome shotgun (WGS) entry which is preliminary data.</text>
</comment>
<evidence type="ECO:0000313" key="2">
    <source>
        <dbReference type="EMBL" id="MBB4174852.1"/>
    </source>
</evidence>
<dbReference type="EMBL" id="JACIFU010000003">
    <property type="protein sequence ID" value="MBB4174852.1"/>
    <property type="molecule type" value="Genomic_DNA"/>
</dbReference>
<protein>
    <submittedName>
        <fullName evidence="2">Uncharacterized protein</fullName>
    </submittedName>
</protein>